<dbReference type="InterPro" id="IPR029068">
    <property type="entry name" value="Glyas_Bleomycin-R_OHBP_Dase"/>
</dbReference>
<dbReference type="Pfam" id="PF00903">
    <property type="entry name" value="Glyoxalase"/>
    <property type="match status" value="1"/>
</dbReference>
<dbReference type="InterPro" id="IPR037523">
    <property type="entry name" value="VOC_core"/>
</dbReference>
<gene>
    <name evidence="5" type="ORF">QFW81_15840</name>
</gene>
<organism evidence="5 6">
    <name type="scientific">Luteimonas kalidii</name>
    <dbReference type="NCBI Taxonomy" id="3042025"/>
    <lineage>
        <taxon>Bacteria</taxon>
        <taxon>Pseudomonadati</taxon>
        <taxon>Pseudomonadota</taxon>
        <taxon>Gammaproteobacteria</taxon>
        <taxon>Lysobacterales</taxon>
        <taxon>Lysobacteraceae</taxon>
        <taxon>Luteimonas</taxon>
    </lineage>
</organism>
<dbReference type="InterPro" id="IPR000335">
    <property type="entry name" value="Bleomycin-R"/>
</dbReference>
<proteinExistence type="inferred from homology"/>
<comment type="caution">
    <text evidence="5">The sequence shown here is derived from an EMBL/GenBank/DDBJ whole genome shotgun (WGS) entry which is preliminary data.</text>
</comment>
<evidence type="ECO:0000259" key="4">
    <source>
        <dbReference type="PROSITE" id="PS51819"/>
    </source>
</evidence>
<dbReference type="CDD" id="cd08349">
    <property type="entry name" value="BLMA_like"/>
    <property type="match status" value="1"/>
</dbReference>
<protein>
    <recommendedName>
        <fullName evidence="2">Bleomycin resistance protein</fullName>
    </recommendedName>
</protein>
<dbReference type="Gene3D" id="3.10.180.10">
    <property type="entry name" value="2,3-Dihydroxybiphenyl 1,2-Dioxygenase, domain 1"/>
    <property type="match status" value="1"/>
</dbReference>
<feature type="domain" description="VOC" evidence="4">
    <location>
        <begin position="7"/>
        <end position="124"/>
    </location>
</feature>
<reference evidence="5 6" key="1">
    <citation type="submission" date="2023-04" db="EMBL/GenBank/DDBJ databases">
        <title>Luteimonas sp. M1R5S59.</title>
        <authorList>
            <person name="Sun J.-Q."/>
        </authorList>
    </citation>
    <scope>NUCLEOTIDE SEQUENCE [LARGE SCALE GENOMIC DNA]</scope>
    <source>
        <strain evidence="5 6">M1R5S59</strain>
    </source>
</reference>
<sequence length="129" mass="14035">MPETTFRALVPMLRTRDLDRALAFYVGRLGFSLTRRSDADGWASLSRDGIELMLSTLHADATQADGTFPGSLYVRLGDAAAVDQLWSTLDGHARVSYAPDTFAYGMREFGIHDPDGVLLQFGAPVAPPC</sequence>
<comment type="similarity">
    <text evidence="1">Belongs to the bleomycin resistance protein family.</text>
</comment>
<evidence type="ECO:0000256" key="2">
    <source>
        <dbReference type="ARBA" id="ARBA00021572"/>
    </source>
</evidence>
<dbReference type="PROSITE" id="PS51819">
    <property type="entry name" value="VOC"/>
    <property type="match status" value="1"/>
</dbReference>
<dbReference type="SUPFAM" id="SSF54593">
    <property type="entry name" value="Glyoxalase/Bleomycin resistance protein/Dihydroxybiphenyl dioxygenase"/>
    <property type="match status" value="1"/>
</dbReference>
<dbReference type="RefSeq" id="WP_280580141.1">
    <property type="nucleotide sequence ID" value="NZ_JARXRO010000020.1"/>
</dbReference>
<dbReference type="Proteomes" id="UP001156873">
    <property type="component" value="Unassembled WGS sequence"/>
</dbReference>
<name>A0ABT6JXF6_9GAMM</name>
<evidence type="ECO:0000256" key="3">
    <source>
        <dbReference type="ARBA" id="ARBA00023251"/>
    </source>
</evidence>
<keyword evidence="3" id="KW-0046">Antibiotic resistance</keyword>
<keyword evidence="6" id="KW-1185">Reference proteome</keyword>
<evidence type="ECO:0000313" key="5">
    <source>
        <dbReference type="EMBL" id="MDH5835384.1"/>
    </source>
</evidence>
<dbReference type="InterPro" id="IPR004360">
    <property type="entry name" value="Glyas_Fos-R_dOase_dom"/>
</dbReference>
<dbReference type="EMBL" id="JARXRO010000020">
    <property type="protein sequence ID" value="MDH5835384.1"/>
    <property type="molecule type" value="Genomic_DNA"/>
</dbReference>
<evidence type="ECO:0000256" key="1">
    <source>
        <dbReference type="ARBA" id="ARBA00011051"/>
    </source>
</evidence>
<evidence type="ECO:0000313" key="6">
    <source>
        <dbReference type="Proteomes" id="UP001156873"/>
    </source>
</evidence>
<accession>A0ABT6JXF6</accession>